<dbReference type="Proteomes" id="UP000637578">
    <property type="component" value="Unassembled WGS sequence"/>
</dbReference>
<sequence>MPTPKSNPTMQRLQLGLELKRLREETGVSREEITERLGWHPTKLSRVEQGSATVSATEIEVFAALFEVTGKAADRLRTLGKEARKRGRYGKVSDWARQYVGMEASAAEILIFSEELMPGLLQTREYAHAVAEASVLANPADIDQLVESRVHRRDRLTSSDAPAVSVVLSEAVLRRHVGGAVVMRDQLRLLQDLRKLPHVTIQVLPFSAGAHAAMGTSFTLLRLAETGKTTVYLEDITSSDYLDRPQHIRAYRLVFDRLRVAALGEHETVTMLDRVIKELD</sequence>
<dbReference type="AlphaFoldDB" id="A0A8J3CG43"/>
<dbReference type="RefSeq" id="WP_189060922.1">
    <property type="nucleotide sequence ID" value="NZ_BMMK01000031.1"/>
</dbReference>
<feature type="domain" description="HTH cro/C1-type" evidence="1">
    <location>
        <begin position="19"/>
        <end position="73"/>
    </location>
</feature>
<evidence type="ECO:0000313" key="2">
    <source>
        <dbReference type="EMBL" id="GGM73715.1"/>
    </source>
</evidence>
<keyword evidence="3" id="KW-1185">Reference proteome</keyword>
<dbReference type="CDD" id="cd00093">
    <property type="entry name" value="HTH_XRE"/>
    <property type="match status" value="1"/>
</dbReference>
<dbReference type="EMBL" id="BMMK01000031">
    <property type="protein sequence ID" value="GGM73715.1"/>
    <property type="molecule type" value="Genomic_DNA"/>
</dbReference>
<proteinExistence type="predicted"/>
<reference evidence="2" key="1">
    <citation type="journal article" date="2014" name="Int. J. Syst. Evol. Microbiol.">
        <title>Complete genome sequence of Corynebacterium casei LMG S-19264T (=DSM 44701T), isolated from a smear-ripened cheese.</title>
        <authorList>
            <consortium name="US DOE Joint Genome Institute (JGI-PGF)"/>
            <person name="Walter F."/>
            <person name="Albersmeier A."/>
            <person name="Kalinowski J."/>
            <person name="Ruckert C."/>
        </authorList>
    </citation>
    <scope>NUCLEOTIDE SEQUENCE</scope>
    <source>
        <strain evidence="2">CGMCC 4.5737</strain>
    </source>
</reference>
<dbReference type="InterPro" id="IPR001387">
    <property type="entry name" value="Cro/C1-type_HTH"/>
</dbReference>
<dbReference type="InterPro" id="IPR010982">
    <property type="entry name" value="Lambda_DNA-bd_dom_sf"/>
</dbReference>
<dbReference type="GO" id="GO:0003677">
    <property type="term" value="F:DNA binding"/>
    <property type="evidence" value="ECO:0007669"/>
    <property type="project" value="InterPro"/>
</dbReference>
<reference evidence="2" key="2">
    <citation type="submission" date="2020-09" db="EMBL/GenBank/DDBJ databases">
        <authorList>
            <person name="Sun Q."/>
            <person name="Zhou Y."/>
        </authorList>
    </citation>
    <scope>NUCLEOTIDE SEQUENCE</scope>
    <source>
        <strain evidence="2">CGMCC 4.5737</strain>
    </source>
</reference>
<dbReference type="Pfam" id="PF13560">
    <property type="entry name" value="HTH_31"/>
    <property type="match status" value="1"/>
</dbReference>
<protein>
    <submittedName>
        <fullName evidence="2">Transcriptional regulator</fullName>
    </submittedName>
</protein>
<dbReference type="SMART" id="SM00530">
    <property type="entry name" value="HTH_XRE"/>
    <property type="match status" value="1"/>
</dbReference>
<dbReference type="Gene3D" id="1.10.260.40">
    <property type="entry name" value="lambda repressor-like DNA-binding domains"/>
    <property type="match status" value="1"/>
</dbReference>
<name>A0A8J3CG43_9PSEU</name>
<gene>
    <name evidence="2" type="ORF">GCM10012275_50550</name>
</gene>
<comment type="caution">
    <text evidence="2">The sequence shown here is derived from an EMBL/GenBank/DDBJ whole genome shotgun (WGS) entry which is preliminary data.</text>
</comment>
<dbReference type="PROSITE" id="PS50943">
    <property type="entry name" value="HTH_CROC1"/>
    <property type="match status" value="1"/>
</dbReference>
<dbReference type="InterPro" id="IPR043917">
    <property type="entry name" value="DUF5753"/>
</dbReference>
<dbReference type="SUPFAM" id="SSF47413">
    <property type="entry name" value="lambda repressor-like DNA-binding domains"/>
    <property type="match status" value="1"/>
</dbReference>
<dbReference type="Pfam" id="PF19054">
    <property type="entry name" value="DUF5753"/>
    <property type="match status" value="1"/>
</dbReference>
<evidence type="ECO:0000313" key="3">
    <source>
        <dbReference type="Proteomes" id="UP000637578"/>
    </source>
</evidence>
<accession>A0A8J3CG43</accession>
<evidence type="ECO:0000259" key="1">
    <source>
        <dbReference type="PROSITE" id="PS50943"/>
    </source>
</evidence>
<organism evidence="2 3">
    <name type="scientific">Longimycelium tulufanense</name>
    <dbReference type="NCBI Taxonomy" id="907463"/>
    <lineage>
        <taxon>Bacteria</taxon>
        <taxon>Bacillati</taxon>
        <taxon>Actinomycetota</taxon>
        <taxon>Actinomycetes</taxon>
        <taxon>Pseudonocardiales</taxon>
        <taxon>Pseudonocardiaceae</taxon>
        <taxon>Longimycelium</taxon>
    </lineage>
</organism>